<dbReference type="RefSeq" id="XP_018094650.1">
    <property type="nucleotide sequence ID" value="XM_018239161.2"/>
</dbReference>
<dbReference type="AGR" id="Xenbase:XB-GENE-17345056"/>
<name>A0A1L8EQE0_XENLA</name>
<dbReference type="AlphaFoldDB" id="A0A1L8EQE0"/>
<dbReference type="PaxDb" id="8355-A0A1L8EQE0"/>
<dbReference type="OrthoDB" id="8897426at2759"/>
<evidence type="ECO:0000313" key="1">
    <source>
        <dbReference type="Proteomes" id="UP000186698"/>
    </source>
</evidence>
<sequence length="170" mass="18982">MKGALLAVLWSFICSAWAEVELPPGVDRRMYCESCLATVRELKKSLNTPTGETSGTKIKAQATKVCNALTFEKENFSSDKAQIACNHLLDTYGENFEDALLTEKEDTMEATICYIYTKACTGVKRETFKAQHFDDGAVEDLLQKHANRVRRSKPVVPEGIPGSQDRKEEL</sequence>
<gene>
    <name evidence="2 3" type="primary">XB5721655.S</name>
</gene>
<dbReference type="GeneID" id="108703141"/>
<keyword evidence="1" id="KW-1185">Reference proteome</keyword>
<evidence type="ECO:0000313" key="3">
    <source>
        <dbReference type="Xenbase" id="XB-GENE-17345056"/>
    </source>
</evidence>
<dbReference type="CTD" id="108703141"/>
<dbReference type="Bgee" id="108703141">
    <property type="expression patterns" value="Expressed in neurula embryo and 7 other cell types or tissues"/>
</dbReference>
<evidence type="ECO:0000313" key="2">
    <source>
        <dbReference type="RefSeq" id="XP_018094650.1"/>
    </source>
</evidence>
<dbReference type="PROSITE" id="PS50015">
    <property type="entry name" value="SAP_B"/>
    <property type="match status" value="1"/>
</dbReference>
<reference evidence="2" key="1">
    <citation type="submission" date="2025-08" db="UniProtKB">
        <authorList>
            <consortium name="RefSeq"/>
        </authorList>
    </citation>
    <scope>IDENTIFICATION</scope>
    <source>
        <strain evidence="2">J_2021</strain>
        <tissue evidence="2">Erythrocytes</tissue>
    </source>
</reference>
<accession>A0A1L8EQE0</accession>
<organism evidence="1 2">
    <name type="scientific">Xenopus laevis</name>
    <name type="common">African clawed frog</name>
    <dbReference type="NCBI Taxonomy" id="8355"/>
    <lineage>
        <taxon>Eukaryota</taxon>
        <taxon>Metazoa</taxon>
        <taxon>Chordata</taxon>
        <taxon>Craniata</taxon>
        <taxon>Vertebrata</taxon>
        <taxon>Euteleostomi</taxon>
        <taxon>Amphibia</taxon>
        <taxon>Batrachia</taxon>
        <taxon>Anura</taxon>
        <taxon>Pipoidea</taxon>
        <taxon>Pipidae</taxon>
        <taxon>Xenopodinae</taxon>
        <taxon>Xenopus</taxon>
        <taxon>Xenopus</taxon>
    </lineage>
</organism>
<dbReference type="Xenbase" id="XB-GENE-17345056">
    <property type="gene designation" value="XB5721655.S"/>
</dbReference>
<dbReference type="OMA" id="DRRMYCE"/>
<dbReference type="KEGG" id="xla:108703141"/>
<dbReference type="Proteomes" id="UP000186698">
    <property type="component" value="Chromosome 9_10S"/>
</dbReference>
<dbReference type="InterPro" id="IPR008139">
    <property type="entry name" value="SaposinB_dom"/>
</dbReference>
<protein>
    <submittedName>
        <fullName evidence="2">Uncharacterized protein XB5721655.S</fullName>
    </submittedName>
</protein>
<dbReference type="Gene3D" id="1.10.225.10">
    <property type="entry name" value="Saposin-like"/>
    <property type="match status" value="1"/>
</dbReference>
<proteinExistence type="predicted"/>